<name>A0A9P7HFT6_9HYPO</name>
<dbReference type="SUPFAM" id="SSF143865">
    <property type="entry name" value="CorA soluble domain-like"/>
    <property type="match status" value="1"/>
</dbReference>
<comment type="subcellular location">
    <subcellularLocation>
        <location evidence="2">Membrane</location>
        <topology evidence="2">Multi-pass membrane protein</topology>
    </subcellularLocation>
    <subcellularLocation>
        <location evidence="1">Mitochondrion inner membrane</location>
        <topology evidence="1">Peripheral membrane protein</topology>
        <orientation evidence="1">Intermembrane side</orientation>
    </subcellularLocation>
</comment>
<feature type="domain" description="Tim10-like" evidence="15">
    <location>
        <begin position="656"/>
        <end position="719"/>
    </location>
</feature>
<evidence type="ECO:0000256" key="1">
    <source>
        <dbReference type="ARBA" id="ARBA00004137"/>
    </source>
</evidence>
<feature type="compositionally biased region" description="Basic and acidic residues" evidence="13">
    <location>
        <begin position="108"/>
        <end position="117"/>
    </location>
</feature>
<dbReference type="EMBL" id="JAGPUO010000001">
    <property type="protein sequence ID" value="KAG5665628.1"/>
    <property type="molecule type" value="Genomic_DNA"/>
</dbReference>
<dbReference type="AlphaFoldDB" id="A0A9P7HFT6"/>
<dbReference type="GO" id="GO:0005886">
    <property type="term" value="C:plasma membrane"/>
    <property type="evidence" value="ECO:0007669"/>
    <property type="project" value="TreeGrafter"/>
</dbReference>
<keyword evidence="8 14" id="KW-1133">Transmembrane helix</keyword>
<keyword evidence="7" id="KW-0653">Protein transport</keyword>
<accession>A0A9P7HFT6</accession>
<keyword evidence="9" id="KW-0811">Translocation</keyword>
<evidence type="ECO:0000256" key="6">
    <source>
        <dbReference type="ARBA" id="ARBA00022792"/>
    </source>
</evidence>
<evidence type="ECO:0000256" key="10">
    <source>
        <dbReference type="ARBA" id="ARBA00023136"/>
    </source>
</evidence>
<evidence type="ECO:0000256" key="11">
    <source>
        <dbReference type="ARBA" id="ARBA00023157"/>
    </source>
</evidence>
<dbReference type="InterPro" id="IPR045861">
    <property type="entry name" value="CorA_cytoplasmic_dom"/>
</dbReference>
<gene>
    <name evidence="16" type="ORF">KAF25_009753</name>
</gene>
<dbReference type="GO" id="GO:0005743">
    <property type="term" value="C:mitochondrial inner membrane"/>
    <property type="evidence" value="ECO:0007669"/>
    <property type="project" value="UniProtKB-SubCell"/>
</dbReference>
<dbReference type="InterPro" id="IPR002523">
    <property type="entry name" value="MgTranspt_CorA/ZnTranspt_ZntB"/>
</dbReference>
<dbReference type="CDD" id="cd12829">
    <property type="entry name" value="Alr1p-like"/>
    <property type="match status" value="1"/>
</dbReference>
<dbReference type="Proteomes" id="UP000782241">
    <property type="component" value="Unassembled WGS sequence"/>
</dbReference>
<evidence type="ECO:0000256" key="3">
    <source>
        <dbReference type="ARBA" id="ARBA00006720"/>
    </source>
</evidence>
<reference evidence="16" key="1">
    <citation type="submission" date="2021-04" db="EMBL/GenBank/DDBJ databases">
        <title>Draft genome of Fusarium avenaceum strain F156N33, isolated from an atmospheric sample in Virginia.</title>
        <authorList>
            <person name="Yang S."/>
            <person name="Vinatzer B.A."/>
            <person name="Coleman J."/>
        </authorList>
    </citation>
    <scope>NUCLEOTIDE SEQUENCE</scope>
    <source>
        <strain evidence="16">F156N33</strain>
    </source>
</reference>
<protein>
    <recommendedName>
        <fullName evidence="15">Tim10-like domain-containing protein</fullName>
    </recommendedName>
</protein>
<dbReference type="InterPro" id="IPR044089">
    <property type="entry name" value="Alr1-like"/>
</dbReference>
<evidence type="ECO:0000313" key="16">
    <source>
        <dbReference type="EMBL" id="KAG5665628.1"/>
    </source>
</evidence>
<evidence type="ECO:0000256" key="9">
    <source>
        <dbReference type="ARBA" id="ARBA00023010"/>
    </source>
</evidence>
<keyword evidence="6" id="KW-0496">Mitochondrion</keyword>
<keyword evidence="6" id="KW-0999">Mitochondrion inner membrane</keyword>
<dbReference type="PANTHER" id="PTHR21535">
    <property type="entry name" value="MAGNESIUM AND COBALT TRANSPORT PROTEIN/MITOCHONDRIAL IMPORT INNER MEMBRANE TRANSLOCASE SUBUNIT TIM8"/>
    <property type="match status" value="1"/>
</dbReference>
<comment type="caution">
    <text evidence="16">The sequence shown here is derived from an EMBL/GenBank/DDBJ whole genome shotgun (WGS) entry which is preliminary data.</text>
</comment>
<dbReference type="PANTHER" id="PTHR21535:SF55">
    <property type="entry name" value="MAGNESIUM TRANSPORTER ALR1-RELATED"/>
    <property type="match status" value="1"/>
</dbReference>
<keyword evidence="12" id="KW-0143">Chaperone</keyword>
<keyword evidence="10 14" id="KW-0472">Membrane</keyword>
<dbReference type="FunFam" id="1.20.58.340:FF:000027">
    <property type="entry name" value="CorA family metal ion transporter (Eurofung)"/>
    <property type="match status" value="1"/>
</dbReference>
<evidence type="ECO:0000256" key="14">
    <source>
        <dbReference type="SAM" id="Phobius"/>
    </source>
</evidence>
<dbReference type="Pfam" id="PF02953">
    <property type="entry name" value="zf-Tim10_DDP"/>
    <property type="match status" value="1"/>
</dbReference>
<evidence type="ECO:0000256" key="13">
    <source>
        <dbReference type="SAM" id="MobiDB-lite"/>
    </source>
</evidence>
<feature type="region of interest" description="Disordered" evidence="13">
    <location>
        <begin position="239"/>
        <end position="268"/>
    </location>
</feature>
<dbReference type="InterPro" id="IPR004217">
    <property type="entry name" value="Tim10-like"/>
</dbReference>
<dbReference type="InterPro" id="IPR045863">
    <property type="entry name" value="CorA_TM1_TM2"/>
</dbReference>
<dbReference type="GO" id="GO:0015095">
    <property type="term" value="F:magnesium ion transmembrane transporter activity"/>
    <property type="evidence" value="ECO:0007669"/>
    <property type="project" value="InterPro"/>
</dbReference>
<keyword evidence="5 14" id="KW-0812">Transmembrane</keyword>
<dbReference type="Gene3D" id="1.10.287.810">
    <property type="entry name" value="Mitochondrial import inner membrane translocase subunit tim13 like domains"/>
    <property type="match status" value="1"/>
</dbReference>
<evidence type="ECO:0000256" key="12">
    <source>
        <dbReference type="ARBA" id="ARBA00023186"/>
    </source>
</evidence>
<dbReference type="GO" id="GO:0010961">
    <property type="term" value="P:intracellular magnesium ion homeostasis"/>
    <property type="evidence" value="ECO:0007669"/>
    <property type="project" value="TreeGrafter"/>
</dbReference>
<evidence type="ECO:0000256" key="5">
    <source>
        <dbReference type="ARBA" id="ARBA00022692"/>
    </source>
</evidence>
<comment type="similarity">
    <text evidence="3">Belongs to the small Tim family.</text>
</comment>
<dbReference type="Gene3D" id="3.30.460.20">
    <property type="entry name" value="CorA soluble domain-like"/>
    <property type="match status" value="1"/>
</dbReference>
<evidence type="ECO:0000259" key="15">
    <source>
        <dbReference type="Pfam" id="PF02953"/>
    </source>
</evidence>
<sequence>MSDHEEYVPQTGYDTPVPELDDHRHRSASTRVERPRRGTFDSLYGARQIEPEAVSPPAIRVRDFEEAIIDEEGGDLSPSARRSRRPTVDSTDRSISPPNSVKAFAQARRRERDMSVSEANRPDIEDVVSRAMSVSSKRSYRSKPHTIDNDGASFSTNKTAEEDVCFPVKESYHKDHLYIDFDYLENFINEQATERAAERTAERNAAAAVKQSFEDMRAQQNESRLQRMVTVDGDILEPVSDDSMTREKTNQTAQTHTEGSIAEKQPAPIDPNRFSFFSSAWESTIHAADFGDLVLPGEDLRGLFELPDEEEDGVWWLNVNAASKEEVQSICKAFGIHPLTIEDIITQEAREKIELFPSYYFACFRSFSVVEEPDGIEYEAFNTYVIVFREGTLSFSFEPNSHAAQVRKRITALKDYVSLSSDWICYALIDDIVDSFGPVIRQIELEADAIEDEVFVMREDDSNSFLRRIGRVRKNCLALLRLLGGKADVLRGFTKRCNENYKVTPRMDIGMYLGDIQDHVVTMATNLGHFEKILSRAHSNYLATVSINSIAQGTHTNEVLSKITFLASILVPLNLVSGVFGMNVPVPFATVSPANLAPFFSIIGFMAFLCILFMALARWKRYIYPFATVTMSAQQLNIDNADLEKLNDKDRSELRQFLANEQQRSQIQAQTHSLTQMCWNKCVPGNIKNPKLDKSEETCLANCVERFLDVNYLTMKHLNSMRN</sequence>
<dbReference type="Pfam" id="PF01544">
    <property type="entry name" value="CorA"/>
    <property type="match status" value="1"/>
</dbReference>
<dbReference type="SUPFAM" id="SSF144083">
    <property type="entry name" value="Magnesium transport protein CorA, transmembrane region"/>
    <property type="match status" value="1"/>
</dbReference>
<comment type="similarity">
    <text evidence="4">Belongs to the CorA metal ion transporter (MIT) (TC 1.A.35) family.</text>
</comment>
<dbReference type="InterPro" id="IPR035427">
    <property type="entry name" value="Tim10-like_dom_sf"/>
</dbReference>
<keyword evidence="17" id="KW-1185">Reference proteome</keyword>
<dbReference type="SUPFAM" id="SSF144122">
    <property type="entry name" value="Tim10-like"/>
    <property type="match status" value="1"/>
</dbReference>
<dbReference type="GO" id="GO:0015031">
    <property type="term" value="P:protein transport"/>
    <property type="evidence" value="ECO:0007669"/>
    <property type="project" value="UniProtKB-KW"/>
</dbReference>
<feature type="region of interest" description="Disordered" evidence="13">
    <location>
        <begin position="1"/>
        <end position="117"/>
    </location>
</feature>
<proteinExistence type="inferred from homology"/>
<feature type="region of interest" description="Disordered" evidence="13">
    <location>
        <begin position="135"/>
        <end position="154"/>
    </location>
</feature>
<dbReference type="Gene3D" id="1.20.58.340">
    <property type="entry name" value="Magnesium transport protein CorA, transmembrane region"/>
    <property type="match status" value="2"/>
</dbReference>
<keyword evidence="7" id="KW-0813">Transport</keyword>
<evidence type="ECO:0000256" key="8">
    <source>
        <dbReference type="ARBA" id="ARBA00022989"/>
    </source>
</evidence>
<organism evidence="16 17">
    <name type="scientific">Fusarium avenaceum</name>
    <dbReference type="NCBI Taxonomy" id="40199"/>
    <lineage>
        <taxon>Eukaryota</taxon>
        <taxon>Fungi</taxon>
        <taxon>Dikarya</taxon>
        <taxon>Ascomycota</taxon>
        <taxon>Pezizomycotina</taxon>
        <taxon>Sordariomycetes</taxon>
        <taxon>Hypocreomycetidae</taxon>
        <taxon>Hypocreales</taxon>
        <taxon>Nectriaceae</taxon>
        <taxon>Fusarium</taxon>
        <taxon>Fusarium tricinctum species complex</taxon>
    </lineage>
</organism>
<evidence type="ECO:0000313" key="17">
    <source>
        <dbReference type="Proteomes" id="UP000782241"/>
    </source>
</evidence>
<evidence type="ECO:0000256" key="4">
    <source>
        <dbReference type="ARBA" id="ARBA00009765"/>
    </source>
</evidence>
<keyword evidence="11" id="KW-1015">Disulfide bond</keyword>
<feature type="transmembrane region" description="Helical" evidence="14">
    <location>
        <begin position="596"/>
        <end position="617"/>
    </location>
</feature>
<evidence type="ECO:0000256" key="2">
    <source>
        <dbReference type="ARBA" id="ARBA00004141"/>
    </source>
</evidence>
<evidence type="ECO:0000256" key="7">
    <source>
        <dbReference type="ARBA" id="ARBA00022927"/>
    </source>
</evidence>